<dbReference type="RefSeq" id="XP_016454672.1">
    <property type="nucleotide sequence ID" value="XM_016599186.1"/>
</dbReference>
<dbReference type="AlphaFoldDB" id="A0A1S3YRI1"/>
<dbReference type="KEGG" id="nta:107778859"/>
<dbReference type="PaxDb" id="4097-A0A1S3YRI1"/>
<dbReference type="OrthoDB" id="1291965at2759"/>
<proteinExistence type="predicted"/>
<name>A0A1S3YRI1_TOBAC</name>
<gene>
    <name evidence="1" type="primary">LOC107778859</name>
</gene>
<sequence>MVYVEQRKDNSKKAHEQLSSLYFALARAYTIDEFNELMSKVDEIDPRVKSYLYQIGYEKWSCVYATVNRTWTMTLNIAELVNAANKDARELLVIALLEFMRALIERWNSTNMENATGSLTFLGKKYHKMLEDNKVLS</sequence>
<evidence type="ECO:0000313" key="1">
    <source>
        <dbReference type="RefSeq" id="XP_016454672.1"/>
    </source>
</evidence>
<reference evidence="1" key="1">
    <citation type="submission" date="2025-08" db="UniProtKB">
        <authorList>
            <consortium name="RefSeq"/>
        </authorList>
    </citation>
    <scope>IDENTIFICATION</scope>
</reference>
<accession>A0A1S3YRI1</accession>
<organism evidence="1">
    <name type="scientific">Nicotiana tabacum</name>
    <name type="common">Common tobacco</name>
    <dbReference type="NCBI Taxonomy" id="4097"/>
    <lineage>
        <taxon>Eukaryota</taxon>
        <taxon>Viridiplantae</taxon>
        <taxon>Streptophyta</taxon>
        <taxon>Embryophyta</taxon>
        <taxon>Tracheophyta</taxon>
        <taxon>Spermatophyta</taxon>
        <taxon>Magnoliopsida</taxon>
        <taxon>eudicotyledons</taxon>
        <taxon>Gunneridae</taxon>
        <taxon>Pentapetalae</taxon>
        <taxon>asterids</taxon>
        <taxon>lamiids</taxon>
        <taxon>Solanales</taxon>
        <taxon>Solanaceae</taxon>
        <taxon>Nicotianoideae</taxon>
        <taxon>Nicotianeae</taxon>
        <taxon>Nicotiana</taxon>
    </lineage>
</organism>
<protein>
    <submittedName>
        <fullName evidence="1">Uncharacterized protein</fullName>
    </submittedName>
</protein>